<proteinExistence type="predicted"/>
<sequence length="226" mass="24503">MAAGKRRLFHAFRISRKLVLLSGGFLLVLGASGTAALMFAPARLIPGYSQNEGGYCKTIYQSSFRRGDERRLIAVIATSDLDPAARVRTGVRVARHLASTLKPDLVIVQVADTHGPTTRAELRGAAIGAEIVHAPNPSKSLAVSKPWEARYANSLPTRGGFYFGPRIDMRLTDLEVINHELEQLEETIPEDEHEQACAGDEVDEEPKTVSVDAKKAGGHEPAKTGH</sequence>
<name>A0ABT3ZB02_9HYPH</name>
<feature type="compositionally biased region" description="Basic and acidic residues" evidence="1">
    <location>
        <begin position="212"/>
        <end position="226"/>
    </location>
</feature>
<dbReference type="RefSeq" id="WP_267653998.1">
    <property type="nucleotide sequence ID" value="NZ_JAOVZR010000001.1"/>
</dbReference>
<keyword evidence="3" id="KW-1185">Reference proteome</keyword>
<protein>
    <submittedName>
        <fullName evidence="2">Uncharacterized protein</fullName>
    </submittedName>
</protein>
<dbReference type="Proteomes" id="UP001073227">
    <property type="component" value="Unassembled WGS sequence"/>
</dbReference>
<comment type="caution">
    <text evidence="2">The sequence shown here is derived from an EMBL/GenBank/DDBJ whole genome shotgun (WGS) entry which is preliminary data.</text>
</comment>
<feature type="region of interest" description="Disordered" evidence="1">
    <location>
        <begin position="188"/>
        <end position="226"/>
    </location>
</feature>
<dbReference type="EMBL" id="JAOVZR010000001">
    <property type="protein sequence ID" value="MCY0148431.1"/>
    <property type="molecule type" value="Genomic_DNA"/>
</dbReference>
<evidence type="ECO:0000313" key="3">
    <source>
        <dbReference type="Proteomes" id="UP001073227"/>
    </source>
</evidence>
<gene>
    <name evidence="2" type="ORF">OEG84_12090</name>
</gene>
<evidence type="ECO:0000313" key="2">
    <source>
        <dbReference type="EMBL" id="MCY0148431.1"/>
    </source>
</evidence>
<evidence type="ECO:0000256" key="1">
    <source>
        <dbReference type="SAM" id="MobiDB-lite"/>
    </source>
</evidence>
<reference evidence="2" key="1">
    <citation type="submission" date="2022-10" db="EMBL/GenBank/DDBJ databases">
        <title>Hoeflea sp. G2-23, isolated from marine algae.</title>
        <authorList>
            <person name="Kristyanto S."/>
            <person name="Kim J.M."/>
            <person name="Jeon C.O."/>
        </authorList>
    </citation>
    <scope>NUCLEOTIDE SEQUENCE</scope>
    <source>
        <strain evidence="2">G2-23</strain>
    </source>
</reference>
<accession>A0ABT3ZB02</accession>
<organism evidence="2 3">
    <name type="scientific">Hoeflea algicola</name>
    <dbReference type="NCBI Taxonomy" id="2983763"/>
    <lineage>
        <taxon>Bacteria</taxon>
        <taxon>Pseudomonadati</taxon>
        <taxon>Pseudomonadota</taxon>
        <taxon>Alphaproteobacteria</taxon>
        <taxon>Hyphomicrobiales</taxon>
        <taxon>Rhizobiaceae</taxon>
        <taxon>Hoeflea</taxon>
    </lineage>
</organism>